<evidence type="ECO:0000256" key="7">
    <source>
        <dbReference type="ARBA" id="ARBA00023170"/>
    </source>
</evidence>
<evidence type="ECO:0000256" key="9">
    <source>
        <dbReference type="RuleBase" id="RU000688"/>
    </source>
</evidence>
<feature type="region of interest" description="Disordered" evidence="10">
    <location>
        <begin position="280"/>
        <end position="313"/>
    </location>
</feature>
<feature type="transmembrane region" description="Helical" evidence="11">
    <location>
        <begin position="138"/>
        <end position="162"/>
    </location>
</feature>
<dbReference type="GO" id="GO:0007186">
    <property type="term" value="P:G protein-coupled receptor signaling pathway"/>
    <property type="evidence" value="ECO:0000318"/>
    <property type="project" value="GO_Central"/>
</dbReference>
<dbReference type="AlphaFoldDB" id="A0A139WB79"/>
<evidence type="ECO:0000313" key="14">
    <source>
        <dbReference type="Proteomes" id="UP000007266"/>
    </source>
</evidence>
<feature type="compositionally biased region" description="Low complexity" evidence="10">
    <location>
        <begin position="289"/>
        <end position="304"/>
    </location>
</feature>
<feature type="transmembrane region" description="Helical" evidence="11">
    <location>
        <begin position="48"/>
        <end position="68"/>
    </location>
</feature>
<evidence type="ECO:0000256" key="1">
    <source>
        <dbReference type="ARBA" id="ARBA00004141"/>
    </source>
</evidence>
<keyword evidence="8 9" id="KW-0807">Transducer</keyword>
<dbReference type="PRINTS" id="PR00237">
    <property type="entry name" value="GPCRRHODOPSN"/>
</dbReference>
<dbReference type="Gene3D" id="1.20.1070.10">
    <property type="entry name" value="Rhodopsin 7-helix transmembrane proteins"/>
    <property type="match status" value="1"/>
</dbReference>
<name>A0A139WB79_TRICA</name>
<dbReference type="STRING" id="7070.A0A139WB79"/>
<evidence type="ECO:0000256" key="6">
    <source>
        <dbReference type="ARBA" id="ARBA00023136"/>
    </source>
</evidence>
<feature type="transmembrane region" description="Helical" evidence="11">
    <location>
        <begin position="238"/>
        <end position="258"/>
    </location>
</feature>
<dbReference type="GO" id="GO:0007218">
    <property type="term" value="P:neuropeptide signaling pathway"/>
    <property type="evidence" value="ECO:0007669"/>
    <property type="project" value="UniProtKB-KW"/>
</dbReference>
<feature type="transmembrane region" description="Helical" evidence="11">
    <location>
        <begin position="7"/>
        <end position="28"/>
    </location>
</feature>
<keyword evidence="6 11" id="KW-0472">Membrane</keyword>
<evidence type="ECO:0000256" key="11">
    <source>
        <dbReference type="SAM" id="Phobius"/>
    </source>
</evidence>
<evidence type="ECO:0000256" key="2">
    <source>
        <dbReference type="ARBA" id="ARBA00010663"/>
    </source>
</evidence>
<keyword evidence="13" id="KW-0527">Neuropeptide</keyword>
<accession>A0A139WB79</accession>
<reference evidence="13 14" key="2">
    <citation type="journal article" date="2010" name="Nucleic Acids Res.">
        <title>BeetleBase in 2010: revisions to provide comprehensive genomic information for Tribolium castaneum.</title>
        <authorList>
            <person name="Kim H.S."/>
            <person name="Murphy T."/>
            <person name="Xia J."/>
            <person name="Caragea D."/>
            <person name="Park Y."/>
            <person name="Beeman R.W."/>
            <person name="Lorenzen M.D."/>
            <person name="Butcher S."/>
            <person name="Manak J.R."/>
            <person name="Brown S.J."/>
        </authorList>
    </citation>
    <scope>GENOME REANNOTATION</scope>
    <source>
        <strain evidence="13 14">Georgia GA2</strain>
    </source>
</reference>
<dbReference type="eggNOG" id="KOG3656">
    <property type="taxonomic scope" value="Eukaryota"/>
</dbReference>
<dbReference type="PROSITE" id="PS50262">
    <property type="entry name" value="G_PROTEIN_RECEP_F1_2"/>
    <property type="match status" value="1"/>
</dbReference>
<evidence type="ECO:0000256" key="10">
    <source>
        <dbReference type="SAM" id="MobiDB-lite"/>
    </source>
</evidence>
<keyword evidence="5 9" id="KW-0297">G-protein coupled receptor</keyword>
<dbReference type="InParanoid" id="A0A139WB79"/>
<sequence>MRNSTNIFLVNLSVADLMVLLVCTPTVLVEVNSRPETWVLGREMCKAVPFVELTVAHASVLTILAISFERYYAICKPLKAGYICTKTRASLICLLAWFIAALFTSPILAITQYGPEEYVDGSIVFVCFSLVEDTLPCVFFLGSILIFFIFPLAILIIVYILIAKTLMHHPVAMTGTKTVMPSQSAIKYRKQVILMLGTVVLAFFICLLPFRALTFWIIVAPAGSNFEIGFENYYNILYFSRIMFHINSAVNPILYNIISSKFRSGFFKLCGMKIVKKRRKDKREITRKSTSSSTHTSSQQTSDSFLSKRNSEKKCGSLREIKEVSDCDSSESRKEVYVRVPLGQRFSNGEIFV</sequence>
<protein>
    <submittedName>
        <fullName evidence="13">Neuropeptides capa receptor-like Protein</fullName>
    </submittedName>
</protein>
<evidence type="ECO:0000256" key="3">
    <source>
        <dbReference type="ARBA" id="ARBA00022692"/>
    </source>
</evidence>
<feature type="transmembrane region" description="Helical" evidence="11">
    <location>
        <begin position="192"/>
        <end position="218"/>
    </location>
</feature>
<proteinExistence type="inferred from homology"/>
<dbReference type="EMBL" id="KQ971372">
    <property type="protein sequence ID" value="KYB25208.1"/>
    <property type="molecule type" value="Genomic_DNA"/>
</dbReference>
<dbReference type="PANTHER" id="PTHR24243">
    <property type="entry name" value="G-PROTEIN COUPLED RECEPTOR"/>
    <property type="match status" value="1"/>
</dbReference>
<evidence type="ECO:0000256" key="5">
    <source>
        <dbReference type="ARBA" id="ARBA00023040"/>
    </source>
</evidence>
<evidence type="ECO:0000313" key="13">
    <source>
        <dbReference type="EMBL" id="KYB25208.1"/>
    </source>
</evidence>
<keyword evidence="7 9" id="KW-0675">Receptor</keyword>
<keyword evidence="14" id="KW-1185">Reference proteome</keyword>
<dbReference type="Proteomes" id="UP000007266">
    <property type="component" value="Linkage group 9"/>
</dbReference>
<organism evidence="13 14">
    <name type="scientific">Tribolium castaneum</name>
    <name type="common">Red flour beetle</name>
    <dbReference type="NCBI Taxonomy" id="7070"/>
    <lineage>
        <taxon>Eukaryota</taxon>
        <taxon>Metazoa</taxon>
        <taxon>Ecdysozoa</taxon>
        <taxon>Arthropoda</taxon>
        <taxon>Hexapoda</taxon>
        <taxon>Insecta</taxon>
        <taxon>Pterygota</taxon>
        <taxon>Neoptera</taxon>
        <taxon>Endopterygota</taxon>
        <taxon>Coleoptera</taxon>
        <taxon>Polyphaga</taxon>
        <taxon>Cucujiformia</taxon>
        <taxon>Tenebrionidae</taxon>
        <taxon>Tenebrionidae incertae sedis</taxon>
        <taxon>Tribolium</taxon>
    </lineage>
</organism>
<dbReference type="PROSITE" id="PS00237">
    <property type="entry name" value="G_PROTEIN_RECEP_F1_1"/>
    <property type="match status" value="1"/>
</dbReference>
<keyword evidence="4 11" id="KW-1133">Transmembrane helix</keyword>
<evidence type="ECO:0000256" key="4">
    <source>
        <dbReference type="ARBA" id="ARBA00022989"/>
    </source>
</evidence>
<gene>
    <name evidence="13" type="primary">AUGUSTUS-3.0.2_34362</name>
    <name evidence="13" type="ORF">TcasGA2_TC034362</name>
</gene>
<dbReference type="InterPro" id="IPR017452">
    <property type="entry name" value="GPCR_Rhodpsn_7TM"/>
</dbReference>
<reference evidence="13 14" key="1">
    <citation type="journal article" date="2008" name="Nature">
        <title>The genome of the model beetle and pest Tribolium castaneum.</title>
        <authorList>
            <consortium name="Tribolium Genome Sequencing Consortium"/>
            <person name="Richards S."/>
            <person name="Gibbs R.A."/>
            <person name="Weinstock G.M."/>
            <person name="Brown S.J."/>
            <person name="Denell R."/>
            <person name="Beeman R.W."/>
            <person name="Gibbs R."/>
            <person name="Beeman R.W."/>
            <person name="Brown S.J."/>
            <person name="Bucher G."/>
            <person name="Friedrich M."/>
            <person name="Grimmelikhuijzen C.J."/>
            <person name="Klingler M."/>
            <person name="Lorenzen M."/>
            <person name="Richards S."/>
            <person name="Roth S."/>
            <person name="Schroder R."/>
            <person name="Tautz D."/>
            <person name="Zdobnov E.M."/>
            <person name="Muzny D."/>
            <person name="Gibbs R.A."/>
            <person name="Weinstock G.M."/>
            <person name="Attaway T."/>
            <person name="Bell S."/>
            <person name="Buhay C.J."/>
            <person name="Chandrabose M.N."/>
            <person name="Chavez D."/>
            <person name="Clerk-Blankenburg K.P."/>
            <person name="Cree A."/>
            <person name="Dao M."/>
            <person name="Davis C."/>
            <person name="Chacko J."/>
            <person name="Dinh H."/>
            <person name="Dugan-Rocha S."/>
            <person name="Fowler G."/>
            <person name="Garner T.T."/>
            <person name="Garnes J."/>
            <person name="Gnirke A."/>
            <person name="Hawes A."/>
            <person name="Hernandez J."/>
            <person name="Hines S."/>
            <person name="Holder M."/>
            <person name="Hume J."/>
            <person name="Jhangiani S.N."/>
            <person name="Joshi V."/>
            <person name="Khan Z.M."/>
            <person name="Jackson L."/>
            <person name="Kovar C."/>
            <person name="Kowis A."/>
            <person name="Lee S."/>
            <person name="Lewis L.R."/>
            <person name="Margolis J."/>
            <person name="Morgan M."/>
            <person name="Nazareth L.V."/>
            <person name="Nguyen N."/>
            <person name="Okwuonu G."/>
            <person name="Parker D."/>
            <person name="Richards S."/>
            <person name="Ruiz S.J."/>
            <person name="Santibanez J."/>
            <person name="Savard J."/>
            <person name="Scherer S.E."/>
            <person name="Schneider B."/>
            <person name="Sodergren E."/>
            <person name="Tautz D."/>
            <person name="Vattahil S."/>
            <person name="Villasana D."/>
            <person name="White C.S."/>
            <person name="Wright R."/>
            <person name="Park Y."/>
            <person name="Beeman R.W."/>
            <person name="Lord J."/>
            <person name="Oppert B."/>
            <person name="Lorenzen M."/>
            <person name="Brown S."/>
            <person name="Wang L."/>
            <person name="Savard J."/>
            <person name="Tautz D."/>
            <person name="Richards S."/>
            <person name="Weinstock G."/>
            <person name="Gibbs R.A."/>
            <person name="Liu Y."/>
            <person name="Worley K."/>
            <person name="Weinstock G."/>
            <person name="Elsik C.G."/>
            <person name="Reese J.T."/>
            <person name="Elhaik E."/>
            <person name="Landan G."/>
            <person name="Graur D."/>
            <person name="Arensburger P."/>
            <person name="Atkinson P."/>
            <person name="Beeman R.W."/>
            <person name="Beidler J."/>
            <person name="Brown S.J."/>
            <person name="Demuth J.P."/>
            <person name="Drury D.W."/>
            <person name="Du Y.Z."/>
            <person name="Fujiwara H."/>
            <person name="Lorenzen M."/>
            <person name="Maselli V."/>
            <person name="Osanai M."/>
            <person name="Park Y."/>
            <person name="Robertson H.M."/>
            <person name="Tu Z."/>
            <person name="Wang J.J."/>
            <person name="Wang S."/>
            <person name="Richards S."/>
            <person name="Song H."/>
            <person name="Zhang L."/>
            <person name="Sodergren E."/>
            <person name="Werner D."/>
            <person name="Stanke M."/>
            <person name="Morgenstern B."/>
            <person name="Solovyev V."/>
            <person name="Kosarev P."/>
            <person name="Brown G."/>
            <person name="Chen H.C."/>
            <person name="Ermolaeva O."/>
            <person name="Hlavina W."/>
            <person name="Kapustin Y."/>
            <person name="Kiryutin B."/>
            <person name="Kitts P."/>
            <person name="Maglott D."/>
            <person name="Pruitt K."/>
            <person name="Sapojnikov V."/>
            <person name="Souvorov A."/>
            <person name="Mackey A.J."/>
            <person name="Waterhouse R.M."/>
            <person name="Wyder S."/>
            <person name="Zdobnov E.M."/>
            <person name="Zdobnov E.M."/>
            <person name="Wyder S."/>
            <person name="Kriventseva E.V."/>
            <person name="Kadowaki T."/>
            <person name="Bork P."/>
            <person name="Aranda M."/>
            <person name="Bao R."/>
            <person name="Beermann A."/>
            <person name="Berns N."/>
            <person name="Bolognesi R."/>
            <person name="Bonneton F."/>
            <person name="Bopp D."/>
            <person name="Brown S.J."/>
            <person name="Bucher G."/>
            <person name="Butts T."/>
            <person name="Chaumot A."/>
            <person name="Denell R.E."/>
            <person name="Ferrier D.E."/>
            <person name="Friedrich M."/>
            <person name="Gordon C.M."/>
            <person name="Jindra M."/>
            <person name="Klingler M."/>
            <person name="Lan Q."/>
            <person name="Lattorff H.M."/>
            <person name="Laudet V."/>
            <person name="von Levetsow C."/>
            <person name="Liu Z."/>
            <person name="Lutz R."/>
            <person name="Lynch J.A."/>
            <person name="da Fonseca R.N."/>
            <person name="Posnien N."/>
            <person name="Reuter R."/>
            <person name="Roth S."/>
            <person name="Savard J."/>
            <person name="Schinko J.B."/>
            <person name="Schmitt C."/>
            <person name="Schoppmeier M."/>
            <person name="Schroder R."/>
            <person name="Shippy T.D."/>
            <person name="Simonnet F."/>
            <person name="Marques-Souza H."/>
            <person name="Tautz D."/>
            <person name="Tomoyasu Y."/>
            <person name="Trauner J."/>
            <person name="Van der Zee M."/>
            <person name="Vervoort M."/>
            <person name="Wittkopp N."/>
            <person name="Wimmer E.A."/>
            <person name="Yang X."/>
            <person name="Jones A.K."/>
            <person name="Sattelle D.B."/>
            <person name="Ebert P.R."/>
            <person name="Nelson D."/>
            <person name="Scott J.G."/>
            <person name="Beeman R.W."/>
            <person name="Muthukrishnan S."/>
            <person name="Kramer K.J."/>
            <person name="Arakane Y."/>
            <person name="Beeman R.W."/>
            <person name="Zhu Q."/>
            <person name="Hogenkamp D."/>
            <person name="Dixit R."/>
            <person name="Oppert B."/>
            <person name="Jiang H."/>
            <person name="Zou Z."/>
            <person name="Marshall J."/>
            <person name="Elpidina E."/>
            <person name="Vinokurov K."/>
            <person name="Oppert C."/>
            <person name="Zou Z."/>
            <person name="Evans J."/>
            <person name="Lu Z."/>
            <person name="Zhao P."/>
            <person name="Sumathipala N."/>
            <person name="Altincicek B."/>
            <person name="Vilcinskas A."/>
            <person name="Williams M."/>
            <person name="Hultmark D."/>
            <person name="Hetru C."/>
            <person name="Jiang H."/>
            <person name="Grimmelikhuijzen C.J."/>
            <person name="Hauser F."/>
            <person name="Cazzamali G."/>
            <person name="Williamson M."/>
            <person name="Park Y."/>
            <person name="Li B."/>
            <person name="Tanaka Y."/>
            <person name="Predel R."/>
            <person name="Neupert S."/>
            <person name="Schachtner J."/>
            <person name="Verleyen P."/>
            <person name="Raible F."/>
            <person name="Bork P."/>
            <person name="Friedrich M."/>
            <person name="Walden K.K."/>
            <person name="Robertson H.M."/>
            <person name="Angeli S."/>
            <person name="Foret S."/>
            <person name="Bucher G."/>
            <person name="Schuetz S."/>
            <person name="Maleszka R."/>
            <person name="Wimmer E.A."/>
            <person name="Beeman R.W."/>
            <person name="Lorenzen M."/>
            <person name="Tomoyasu Y."/>
            <person name="Miller S.C."/>
            <person name="Grossmann D."/>
            <person name="Bucher G."/>
        </authorList>
    </citation>
    <scope>NUCLEOTIDE SEQUENCE [LARGE SCALE GENOMIC DNA]</scope>
    <source>
        <strain evidence="13 14">Georgia GA2</strain>
    </source>
</reference>
<evidence type="ECO:0000256" key="8">
    <source>
        <dbReference type="ARBA" id="ARBA00023224"/>
    </source>
</evidence>
<feature type="domain" description="G-protein coupled receptors family 1 profile" evidence="12">
    <location>
        <begin position="1"/>
        <end position="255"/>
    </location>
</feature>
<dbReference type="Pfam" id="PF00001">
    <property type="entry name" value="7tm_1"/>
    <property type="match status" value="1"/>
</dbReference>
<dbReference type="GO" id="GO:0005886">
    <property type="term" value="C:plasma membrane"/>
    <property type="evidence" value="ECO:0000318"/>
    <property type="project" value="GO_Central"/>
</dbReference>
<dbReference type="GO" id="GO:0004930">
    <property type="term" value="F:G protein-coupled receptor activity"/>
    <property type="evidence" value="ECO:0000318"/>
    <property type="project" value="GO_Central"/>
</dbReference>
<dbReference type="OMA" id="VSICITP"/>
<keyword evidence="3 9" id="KW-0812">Transmembrane</keyword>
<feature type="transmembrane region" description="Helical" evidence="11">
    <location>
        <begin position="89"/>
        <end position="110"/>
    </location>
</feature>
<dbReference type="InterPro" id="IPR000276">
    <property type="entry name" value="GPCR_Rhodpsn"/>
</dbReference>
<dbReference type="SUPFAM" id="SSF81321">
    <property type="entry name" value="Family A G protein-coupled receptor-like"/>
    <property type="match status" value="1"/>
</dbReference>
<dbReference type="FunCoup" id="A0A139WB79">
    <property type="interactions" value="57"/>
</dbReference>
<evidence type="ECO:0000259" key="12">
    <source>
        <dbReference type="PROSITE" id="PS50262"/>
    </source>
</evidence>
<dbReference type="PANTHER" id="PTHR24243:SF233">
    <property type="entry name" value="THYROTROPIN-RELEASING HORMONE RECEPTOR"/>
    <property type="match status" value="1"/>
</dbReference>
<comment type="subcellular location">
    <subcellularLocation>
        <location evidence="1">Membrane</location>
        <topology evidence="1">Multi-pass membrane protein</topology>
    </subcellularLocation>
</comment>
<comment type="similarity">
    <text evidence="2 9">Belongs to the G-protein coupled receptor 1 family.</text>
</comment>